<evidence type="ECO:0000256" key="3">
    <source>
        <dbReference type="ARBA" id="ARBA00047418"/>
    </source>
</evidence>
<dbReference type="PANTHER" id="PTHR14741">
    <property type="entry name" value="S-ADENOSYLMETHIONINE-DEPENDENT METHYLTRANSFERASE RELATED"/>
    <property type="match status" value="1"/>
</dbReference>
<comment type="caution">
    <text evidence="9">The sequence shown here is derived from an EMBL/GenBank/DDBJ whole genome shotgun (WGS) entry which is preliminary data.</text>
</comment>
<comment type="catalytic activity">
    <reaction evidence="5">
        <text>a 5'-end (N(2),N(7)-dimethyl 5'-triphosphoguanosine)-ribonucleoside in snRNA + S-adenosyl-L-methionine = a 5'-end (N(2),N(2),N(7)-trimethyl 5'-triphosphoguanosine)-ribonucleoside in snRNA + S-adenosyl-L-homocysteine + H(+)</text>
        <dbReference type="Rhea" id="RHEA:78479"/>
        <dbReference type="Rhea" id="RHEA-COMP:19087"/>
        <dbReference type="Rhea" id="RHEA-COMP:19089"/>
        <dbReference type="ChEBI" id="CHEBI:15378"/>
        <dbReference type="ChEBI" id="CHEBI:57856"/>
        <dbReference type="ChEBI" id="CHEBI:59789"/>
        <dbReference type="ChEBI" id="CHEBI:167623"/>
        <dbReference type="ChEBI" id="CHEBI:172880"/>
    </reaction>
    <physiologicalReaction direction="left-to-right" evidence="5">
        <dbReference type="Rhea" id="RHEA:78480"/>
    </physiologicalReaction>
</comment>
<proteinExistence type="inferred from homology"/>
<dbReference type="RefSeq" id="XP_001831053.1">
    <property type="nucleotide sequence ID" value="XM_001831001.2"/>
</dbReference>
<dbReference type="Pfam" id="PF09445">
    <property type="entry name" value="Methyltransf_15"/>
    <property type="match status" value="1"/>
</dbReference>
<evidence type="ECO:0000256" key="2">
    <source>
        <dbReference type="ARBA" id="ARBA00025783"/>
    </source>
</evidence>
<dbReference type="OMA" id="KALCIYY"/>
<gene>
    <name evidence="9" type="ORF">CC1G_03944</name>
</gene>
<dbReference type="InterPro" id="IPR029063">
    <property type="entry name" value="SAM-dependent_MTases_sf"/>
</dbReference>
<dbReference type="KEGG" id="cci:CC1G_03944"/>
<dbReference type="eggNOG" id="KOG2730">
    <property type="taxonomic scope" value="Eukaryota"/>
</dbReference>
<accession>A8N897</accession>
<sequence>MGKNKRKGGLTGLARFVQESFKSDLPTPNSNQDSESPTKKRKFDETVVKKQYFATGLVPHYEYESQVPEHLQKYFSQRYRMFSLYSEPPGCLLDEEGWFSVTPERIANQIAERCRCDTILDAFCGVGGNAIAFAQTCNRVIALDTSPVRLALARHNAEIYGVADRIEFILADYISFANTLASSTPKSTSESNSSSTKQRIIDVVFLSPPWGGPSYLASVDTNGDAVETTEHPSYTLDSILPIPGTELFTLSRKLTPNIAYYLPRNTSIDEISKLAPNESIEVEEEWMGNKLKALTCYFGGLAAGQEELF</sequence>
<evidence type="ECO:0000313" key="10">
    <source>
        <dbReference type="Proteomes" id="UP000001861"/>
    </source>
</evidence>
<dbReference type="GeneID" id="6007509"/>
<comment type="catalytic activity">
    <reaction evidence="6">
        <text>a 5'-end (N(7)-methyl 5'-triphosphoguanosine)-ribonucleoside in snRNA + S-adenosyl-L-methionine = a 5'-end (N(2),N(7)-dimethyl 5'-triphosphoguanosine)-ribonucleoside in snRNA + S-adenosyl-L-homocysteine + H(+)</text>
        <dbReference type="Rhea" id="RHEA:78471"/>
        <dbReference type="Rhea" id="RHEA-COMP:19085"/>
        <dbReference type="Rhea" id="RHEA-COMP:19087"/>
        <dbReference type="ChEBI" id="CHEBI:15378"/>
        <dbReference type="ChEBI" id="CHEBI:57856"/>
        <dbReference type="ChEBI" id="CHEBI:59789"/>
        <dbReference type="ChEBI" id="CHEBI:156461"/>
        <dbReference type="ChEBI" id="CHEBI:172880"/>
    </reaction>
    <physiologicalReaction direction="left-to-right" evidence="6">
        <dbReference type="Rhea" id="RHEA:78472"/>
    </physiologicalReaction>
</comment>
<comment type="catalytic activity">
    <reaction evidence="3">
        <text>a 5'-end (N(2),N(7)-dimethyl 5'-triphosphoguanosine)-ribonucleoside in snoRNA + S-adenosyl-L-methionine = a 5'-end (N(2),N(2),N(7)-trimethyl 5'-triphosphoguanosine)-ribonucleoside in snoRNA + S-adenosyl-L-homocysteine + H(+)</text>
        <dbReference type="Rhea" id="RHEA:78507"/>
        <dbReference type="Rhea" id="RHEA-COMP:19088"/>
        <dbReference type="Rhea" id="RHEA-COMP:19090"/>
        <dbReference type="ChEBI" id="CHEBI:15378"/>
        <dbReference type="ChEBI" id="CHEBI:57856"/>
        <dbReference type="ChEBI" id="CHEBI:59789"/>
        <dbReference type="ChEBI" id="CHEBI:167623"/>
        <dbReference type="ChEBI" id="CHEBI:172880"/>
    </reaction>
    <physiologicalReaction direction="left-to-right" evidence="3">
        <dbReference type="Rhea" id="RHEA:78508"/>
    </physiologicalReaction>
</comment>
<evidence type="ECO:0000256" key="4">
    <source>
        <dbReference type="ARBA" id="ARBA00048740"/>
    </source>
</evidence>
<organism evidence="9 10">
    <name type="scientific">Coprinopsis cinerea (strain Okayama-7 / 130 / ATCC MYA-4618 / FGSC 9003)</name>
    <name type="common">Inky cap fungus</name>
    <name type="synonym">Hormographiella aspergillata</name>
    <dbReference type="NCBI Taxonomy" id="240176"/>
    <lineage>
        <taxon>Eukaryota</taxon>
        <taxon>Fungi</taxon>
        <taxon>Dikarya</taxon>
        <taxon>Basidiomycota</taxon>
        <taxon>Agaricomycotina</taxon>
        <taxon>Agaricomycetes</taxon>
        <taxon>Agaricomycetidae</taxon>
        <taxon>Agaricales</taxon>
        <taxon>Agaricineae</taxon>
        <taxon>Psathyrellaceae</taxon>
        <taxon>Coprinopsis</taxon>
    </lineage>
</organism>
<name>A8N897_COPC7</name>
<dbReference type="OrthoDB" id="194443at2759"/>
<protein>
    <recommendedName>
        <fullName evidence="1">Trimethylguanosine synthase</fullName>
    </recommendedName>
    <alternativeName>
        <fullName evidence="7">Cap-specific guanine-N(2) methyltransferase</fullName>
    </alternativeName>
</protein>
<evidence type="ECO:0000313" key="9">
    <source>
        <dbReference type="EMBL" id="EAU90675.1"/>
    </source>
</evidence>
<dbReference type="PANTHER" id="PTHR14741:SF32">
    <property type="entry name" value="TRIMETHYLGUANOSINE SYNTHASE"/>
    <property type="match status" value="1"/>
</dbReference>
<dbReference type="FunCoup" id="A8N897">
    <property type="interactions" value="235"/>
</dbReference>
<evidence type="ECO:0000256" key="8">
    <source>
        <dbReference type="SAM" id="MobiDB-lite"/>
    </source>
</evidence>
<evidence type="ECO:0000256" key="1">
    <source>
        <dbReference type="ARBA" id="ARBA00018517"/>
    </source>
</evidence>
<dbReference type="Proteomes" id="UP000001861">
    <property type="component" value="Unassembled WGS sequence"/>
</dbReference>
<dbReference type="CDD" id="cd02440">
    <property type="entry name" value="AdoMet_MTases"/>
    <property type="match status" value="1"/>
</dbReference>
<dbReference type="FunFam" id="3.40.50.150:FF:000432">
    <property type="entry name" value="Unplaced genomic scaffold supercont2.10, whole genome shotgun sequence"/>
    <property type="match status" value="1"/>
</dbReference>
<dbReference type="GO" id="GO:0071164">
    <property type="term" value="F:RNA cap trimethylguanosine synthase activity"/>
    <property type="evidence" value="ECO:0007669"/>
    <property type="project" value="TreeGrafter"/>
</dbReference>
<reference evidence="9 10" key="1">
    <citation type="journal article" date="2010" name="Proc. Natl. Acad. Sci. U.S.A.">
        <title>Insights into evolution of multicellular fungi from the assembled chromosomes of the mushroom Coprinopsis cinerea (Coprinus cinereus).</title>
        <authorList>
            <person name="Stajich J.E."/>
            <person name="Wilke S.K."/>
            <person name="Ahren D."/>
            <person name="Au C.H."/>
            <person name="Birren B.W."/>
            <person name="Borodovsky M."/>
            <person name="Burns C."/>
            <person name="Canback B."/>
            <person name="Casselton L.A."/>
            <person name="Cheng C.K."/>
            <person name="Deng J."/>
            <person name="Dietrich F.S."/>
            <person name="Fargo D.C."/>
            <person name="Farman M.L."/>
            <person name="Gathman A.C."/>
            <person name="Goldberg J."/>
            <person name="Guigo R."/>
            <person name="Hoegger P.J."/>
            <person name="Hooker J.B."/>
            <person name="Huggins A."/>
            <person name="James T.Y."/>
            <person name="Kamada T."/>
            <person name="Kilaru S."/>
            <person name="Kodira C."/>
            <person name="Kues U."/>
            <person name="Kupfer D."/>
            <person name="Kwan H.S."/>
            <person name="Lomsadze A."/>
            <person name="Li W."/>
            <person name="Lilly W.W."/>
            <person name="Ma L.J."/>
            <person name="Mackey A.J."/>
            <person name="Manning G."/>
            <person name="Martin F."/>
            <person name="Muraguchi H."/>
            <person name="Natvig D.O."/>
            <person name="Palmerini H."/>
            <person name="Ramesh M.A."/>
            <person name="Rehmeyer C.J."/>
            <person name="Roe B.A."/>
            <person name="Shenoy N."/>
            <person name="Stanke M."/>
            <person name="Ter-Hovhannisyan V."/>
            <person name="Tunlid A."/>
            <person name="Velagapudi R."/>
            <person name="Vision T.J."/>
            <person name="Zeng Q."/>
            <person name="Zolan M.E."/>
            <person name="Pukkila P.J."/>
        </authorList>
    </citation>
    <scope>NUCLEOTIDE SEQUENCE [LARGE SCALE GENOMIC DNA]</scope>
    <source>
        <strain evidence="10">Okayama-7 / 130 / ATCC MYA-4618 / FGSC 9003</strain>
    </source>
</reference>
<feature type="region of interest" description="Disordered" evidence="8">
    <location>
        <begin position="19"/>
        <end position="41"/>
    </location>
</feature>
<dbReference type="VEuPathDB" id="FungiDB:CC1G_03944"/>
<dbReference type="SUPFAM" id="SSF53335">
    <property type="entry name" value="S-adenosyl-L-methionine-dependent methyltransferases"/>
    <property type="match status" value="1"/>
</dbReference>
<dbReference type="AlphaFoldDB" id="A8N897"/>
<dbReference type="InterPro" id="IPR019012">
    <property type="entry name" value="RNA_cap_Gua-N2-MeTrfase"/>
</dbReference>
<feature type="compositionally biased region" description="Polar residues" evidence="8">
    <location>
        <begin position="26"/>
        <end position="35"/>
    </location>
</feature>
<comment type="catalytic activity">
    <reaction evidence="4">
        <text>a 5'-end (N(7)-methyl 5'-triphosphoguanosine)-ribonucleoside in snoRNA + S-adenosyl-L-methionine = a 5'-end (N(2),N(7)-dimethyl 5'-triphosphoguanosine)-ribonucleoside in snoRNA + S-adenosyl-L-homocysteine + H(+)</text>
        <dbReference type="Rhea" id="RHEA:78475"/>
        <dbReference type="Rhea" id="RHEA-COMP:19086"/>
        <dbReference type="Rhea" id="RHEA-COMP:19088"/>
        <dbReference type="ChEBI" id="CHEBI:15378"/>
        <dbReference type="ChEBI" id="CHEBI:57856"/>
        <dbReference type="ChEBI" id="CHEBI:59789"/>
        <dbReference type="ChEBI" id="CHEBI:156461"/>
        <dbReference type="ChEBI" id="CHEBI:172880"/>
    </reaction>
    <physiologicalReaction direction="left-to-right" evidence="4">
        <dbReference type="Rhea" id="RHEA:78476"/>
    </physiologicalReaction>
</comment>
<evidence type="ECO:0000256" key="5">
    <source>
        <dbReference type="ARBA" id="ARBA00048763"/>
    </source>
</evidence>
<dbReference type="Gene3D" id="3.40.50.150">
    <property type="entry name" value="Vaccinia Virus protein VP39"/>
    <property type="match status" value="1"/>
</dbReference>
<comment type="similarity">
    <text evidence="2">Belongs to the methyltransferase superfamily. Trimethylguanosine synthase family.</text>
</comment>
<dbReference type="STRING" id="240176.A8N897"/>
<evidence type="ECO:0000256" key="6">
    <source>
        <dbReference type="ARBA" id="ARBA00049075"/>
    </source>
</evidence>
<dbReference type="EMBL" id="AACS02000007">
    <property type="protein sequence ID" value="EAU90675.1"/>
    <property type="molecule type" value="Genomic_DNA"/>
</dbReference>
<evidence type="ECO:0000256" key="7">
    <source>
        <dbReference type="ARBA" id="ARBA00049790"/>
    </source>
</evidence>
<dbReference type="InParanoid" id="A8N897"/>
<dbReference type="GO" id="GO:0005634">
    <property type="term" value="C:nucleus"/>
    <property type="evidence" value="ECO:0007669"/>
    <property type="project" value="TreeGrafter"/>
</dbReference>
<keyword evidence="10" id="KW-1185">Reference proteome</keyword>